<evidence type="ECO:0000259" key="1">
    <source>
        <dbReference type="Pfam" id="PF13358"/>
    </source>
</evidence>
<dbReference type="EMBL" id="LR134477">
    <property type="protein sequence ID" value="VEI16292.1"/>
    <property type="molecule type" value="Genomic_DNA"/>
</dbReference>
<organism evidence="2 3">
    <name type="scientific">Actinomyces viscosus</name>
    <dbReference type="NCBI Taxonomy" id="1656"/>
    <lineage>
        <taxon>Bacteria</taxon>
        <taxon>Bacillati</taxon>
        <taxon>Actinomycetota</taxon>
        <taxon>Actinomycetes</taxon>
        <taxon>Actinomycetales</taxon>
        <taxon>Actinomycetaceae</taxon>
        <taxon>Actinomyces</taxon>
    </lineage>
</organism>
<dbReference type="PANTHER" id="PTHR30347:SF1">
    <property type="entry name" value="MECHANOSENSITIVE CHANNEL MSCK"/>
    <property type="match status" value="1"/>
</dbReference>
<dbReference type="Proteomes" id="UP000268658">
    <property type="component" value="Chromosome"/>
</dbReference>
<dbReference type="InterPro" id="IPR012337">
    <property type="entry name" value="RNaseH-like_sf"/>
</dbReference>
<dbReference type="KEGG" id="avc:NCTC10951_01601"/>
<feature type="domain" description="Tc1-like transposase DDE" evidence="1">
    <location>
        <begin position="172"/>
        <end position="316"/>
    </location>
</feature>
<dbReference type="AlphaFoldDB" id="A0A448PLC1"/>
<reference evidence="2 3" key="1">
    <citation type="submission" date="2018-12" db="EMBL/GenBank/DDBJ databases">
        <authorList>
            <consortium name="Pathogen Informatics"/>
        </authorList>
    </citation>
    <scope>NUCLEOTIDE SEQUENCE [LARGE SCALE GENOMIC DNA]</scope>
    <source>
        <strain evidence="2 3">NCTC10951</strain>
    </source>
</reference>
<proteinExistence type="predicted"/>
<dbReference type="InterPro" id="IPR038717">
    <property type="entry name" value="Tc1-like_DDE_dom"/>
</dbReference>
<evidence type="ECO:0000313" key="3">
    <source>
        <dbReference type="Proteomes" id="UP000268658"/>
    </source>
</evidence>
<dbReference type="GO" id="GO:0003676">
    <property type="term" value="F:nucleic acid binding"/>
    <property type="evidence" value="ECO:0007669"/>
    <property type="project" value="InterPro"/>
</dbReference>
<dbReference type="SUPFAM" id="SSF53098">
    <property type="entry name" value="Ribonuclease H-like"/>
    <property type="match status" value="1"/>
</dbReference>
<dbReference type="RefSeq" id="WP_126414163.1">
    <property type="nucleotide sequence ID" value="NZ_LR134477.1"/>
</dbReference>
<dbReference type="SUPFAM" id="SSF46689">
    <property type="entry name" value="Homeodomain-like"/>
    <property type="match status" value="1"/>
</dbReference>
<dbReference type="PANTHER" id="PTHR30347">
    <property type="entry name" value="POTASSIUM CHANNEL RELATED"/>
    <property type="match status" value="1"/>
</dbReference>
<gene>
    <name evidence="2" type="ORF">NCTC10951_01601</name>
</gene>
<accession>A0A448PLC1</accession>
<dbReference type="InterPro" id="IPR009057">
    <property type="entry name" value="Homeodomain-like_sf"/>
</dbReference>
<evidence type="ECO:0000313" key="2">
    <source>
        <dbReference type="EMBL" id="VEI16292.1"/>
    </source>
</evidence>
<dbReference type="Pfam" id="PF13551">
    <property type="entry name" value="HTH_29"/>
    <property type="match status" value="1"/>
</dbReference>
<dbReference type="NCBIfam" id="NF033545">
    <property type="entry name" value="transpos_IS630"/>
    <property type="match status" value="1"/>
</dbReference>
<dbReference type="Gene3D" id="3.30.420.10">
    <property type="entry name" value="Ribonuclease H-like superfamily/Ribonuclease H"/>
    <property type="match status" value="1"/>
</dbReference>
<dbReference type="Pfam" id="PF13358">
    <property type="entry name" value="DDE_3"/>
    <property type="match status" value="1"/>
</dbReference>
<sequence>MANRPAPGLVLREGDLEVLESWLRATTVPAGLARRARIVLLAAQGVANSRIAQAVGVSVPTVVSWRRRYQAGGVRGLEDAPRSGRPRQVPRERVVAATLAPPPKRYGVTHWSSRLLARHLGIGNATVARVWRSYGIQPWRSGTLKYSTDPELVAKVTDVVGLYLAPPDNAVVLCVDEKSQIQALDRTAPMLPMAPGRIERRTHDCTRHGTSTLFAALEVATGRVTAACKPRHRSTELLVFLRQVTRAYPDDELHLVMDDYATHKTPEVRAWLEANPRVHVHFTPTSASWLNMVEIFLSVIDRAAIRRGVFTSVKDLSTKIRAFINGWNQRCHPLNWTKTPDEILTKCQPKTN</sequence>
<dbReference type="InterPro" id="IPR047655">
    <property type="entry name" value="Transpos_IS630-like"/>
</dbReference>
<name>A0A448PLC1_ACTVI</name>
<protein>
    <submittedName>
        <fullName evidence="2">Transcriptional regulators</fullName>
    </submittedName>
</protein>
<dbReference type="InterPro" id="IPR052702">
    <property type="entry name" value="MscS-like_channel"/>
</dbReference>
<dbReference type="InterPro" id="IPR036397">
    <property type="entry name" value="RNaseH_sf"/>
</dbReference>
<dbReference type="OrthoDB" id="3259630at2"/>